<dbReference type="InterPro" id="IPR003870">
    <property type="entry name" value="DUF222"/>
</dbReference>
<evidence type="ECO:0000313" key="4">
    <source>
        <dbReference type="EMBL" id="GLD31399.1"/>
    </source>
</evidence>
<keyword evidence="5" id="KW-1185">Reference proteome</keyword>
<evidence type="ECO:0000256" key="1">
    <source>
        <dbReference type="SAM" id="MobiDB-lite"/>
    </source>
</evidence>
<protein>
    <recommendedName>
        <fullName evidence="2">DUF222 domain-containing protein</fullName>
    </recommendedName>
</protein>
<dbReference type="Proteomes" id="UP001165663">
    <property type="component" value="Unassembled WGS sequence"/>
</dbReference>
<sequence>MLANTRAEIVEVLDACDAAVERLCELSFDVLTTPERMAILERLETVARRLPVPQHQLLNQLGTATKEELGDTLRNTLADRLRITRAQASRRIADAADLGPRMSLTGEPLPPKLEATAAAQRRGRIGSEHVAEIRDFFTHLPADIDAGTREHAEADLADQATATRPDEVADYATALLTYLHPDGEFSDDERAKKRGLSLGKQDPDGMSKLTGWITPALRAALQAAWANWPPPASPTPTTTCPTSTRASPMPRRSAATPAPRLSVSTMGCRPGCWRCWPPANSATITGCRSP</sequence>
<dbReference type="Proteomes" id="UP001064782">
    <property type="component" value="Unassembled WGS sequence"/>
</dbReference>
<feature type="domain" description="DUF222" evidence="2">
    <location>
        <begin position="38"/>
        <end position="228"/>
    </location>
</feature>
<accession>A0A9P3Q7Q4</accession>
<feature type="region of interest" description="Disordered" evidence="1">
    <location>
        <begin position="229"/>
        <end position="261"/>
    </location>
</feature>
<proteinExistence type="predicted"/>
<evidence type="ECO:0000259" key="2">
    <source>
        <dbReference type="Pfam" id="PF02720"/>
    </source>
</evidence>
<reference evidence="4" key="1">
    <citation type="submission" date="2022-08" db="EMBL/GenBank/DDBJ databases">
        <title>Mycobacterium kiyosense sp. nov., scotochromogenic slow-glowing species isolated from respiratory specimens.</title>
        <authorList>
            <person name="Fukano H."/>
            <person name="Kazumi Y."/>
            <person name="Sakagami N."/>
            <person name="Ato M."/>
            <person name="Mitarai S."/>
            <person name="Hoshino Y."/>
        </authorList>
    </citation>
    <scope>NUCLEOTIDE SEQUENCE</scope>
    <source>
        <strain evidence="4">1413</strain>
        <strain evidence="3">SRL2020-028</strain>
    </source>
</reference>
<evidence type="ECO:0000313" key="3">
    <source>
        <dbReference type="EMBL" id="GLB86234.1"/>
    </source>
</evidence>
<evidence type="ECO:0000313" key="5">
    <source>
        <dbReference type="Proteomes" id="UP001064782"/>
    </source>
</evidence>
<dbReference type="EMBL" id="BRXE01000125">
    <property type="protein sequence ID" value="GLB86234.1"/>
    <property type="molecule type" value="Genomic_DNA"/>
</dbReference>
<comment type="caution">
    <text evidence="4">The sequence shown here is derived from an EMBL/GenBank/DDBJ whole genome shotgun (WGS) entry which is preliminary data.</text>
</comment>
<dbReference type="Pfam" id="PF02720">
    <property type="entry name" value="DUF222"/>
    <property type="match status" value="1"/>
</dbReference>
<feature type="compositionally biased region" description="Low complexity" evidence="1">
    <location>
        <begin position="235"/>
        <end position="248"/>
    </location>
</feature>
<organism evidence="4 5">
    <name type="scientific">Mycobacterium kiyosense</name>
    <dbReference type="NCBI Taxonomy" id="2871094"/>
    <lineage>
        <taxon>Bacteria</taxon>
        <taxon>Bacillati</taxon>
        <taxon>Actinomycetota</taxon>
        <taxon>Actinomycetes</taxon>
        <taxon>Mycobacteriales</taxon>
        <taxon>Mycobacteriaceae</taxon>
        <taxon>Mycobacterium</taxon>
    </lineage>
</organism>
<name>A0A9P3Q7Q4_9MYCO</name>
<dbReference type="EMBL" id="BRZI01000024">
    <property type="protein sequence ID" value="GLD31399.1"/>
    <property type="molecule type" value="Genomic_DNA"/>
</dbReference>
<gene>
    <name evidence="4" type="ORF">Mkiyose1413_32820</name>
    <name evidence="3" type="ORF">SRL2020028_54900</name>
</gene>
<dbReference type="AlphaFoldDB" id="A0A9P3Q7Q4"/>
<feature type="region of interest" description="Disordered" evidence="1">
    <location>
        <begin position="182"/>
        <end position="205"/>
    </location>
</feature>